<name>A0ABS2KK24_9GAMM</name>
<protein>
    <submittedName>
        <fullName evidence="1">Uncharacterized protein</fullName>
    </submittedName>
</protein>
<evidence type="ECO:0000313" key="1">
    <source>
        <dbReference type="EMBL" id="MBM7131520.1"/>
    </source>
</evidence>
<accession>A0ABS2KK24</accession>
<keyword evidence="2" id="KW-1185">Reference proteome</keyword>
<evidence type="ECO:0000313" key="2">
    <source>
        <dbReference type="Proteomes" id="UP001430193"/>
    </source>
</evidence>
<dbReference type="Proteomes" id="UP001430193">
    <property type="component" value="Unassembled WGS sequence"/>
</dbReference>
<sequence length="186" mass="19754">MAWPWATLAADSPVPDVTLKAILSGAGIQAHGSDATAAGVMAETIRLKGSNARIDYDGGPQQRGSVFRVGNRTWLLPSGSTRPLPVKHLPIASVTRLDTDKPCSELGLSCLQVDDRLIAGRRATGWRYDHAGRAGPDGTDSGVLWIDQETGVLLAIKAKDTSERAYNMETVAIDYAALPDSAFTVP</sequence>
<reference evidence="1" key="1">
    <citation type="submission" date="2020-10" db="EMBL/GenBank/DDBJ databases">
        <title>Phylogeny of dyella-like bacteria.</title>
        <authorList>
            <person name="Fu J."/>
        </authorList>
    </citation>
    <scope>NUCLEOTIDE SEQUENCE</scope>
    <source>
        <strain evidence="1">DHON07</strain>
    </source>
</reference>
<comment type="caution">
    <text evidence="1">The sequence shown here is derived from an EMBL/GenBank/DDBJ whole genome shotgun (WGS) entry which is preliminary data.</text>
</comment>
<organism evidence="1 2">
    <name type="scientific">Dyella mobilis</name>
    <dbReference type="NCBI Taxonomy" id="1849582"/>
    <lineage>
        <taxon>Bacteria</taxon>
        <taxon>Pseudomonadati</taxon>
        <taxon>Pseudomonadota</taxon>
        <taxon>Gammaproteobacteria</taxon>
        <taxon>Lysobacterales</taxon>
        <taxon>Rhodanobacteraceae</taxon>
        <taxon>Dyella</taxon>
    </lineage>
</organism>
<gene>
    <name evidence="1" type="ORF">ISS99_18515</name>
</gene>
<dbReference type="EMBL" id="JADIKF010000040">
    <property type="protein sequence ID" value="MBM7131520.1"/>
    <property type="molecule type" value="Genomic_DNA"/>
</dbReference>
<proteinExistence type="predicted"/>
<dbReference type="RefSeq" id="WP_204633081.1">
    <property type="nucleotide sequence ID" value="NZ_JADIKF010000040.1"/>
</dbReference>